<evidence type="ECO:0000256" key="5">
    <source>
        <dbReference type="SAM" id="Coils"/>
    </source>
</evidence>
<dbReference type="InParanoid" id="A0A1X7UAK0"/>
<dbReference type="PROSITE" id="PS50145">
    <property type="entry name" value="ZF_TRAF"/>
    <property type="match status" value="1"/>
</dbReference>
<dbReference type="GO" id="GO:0008270">
    <property type="term" value="F:zinc ion binding"/>
    <property type="evidence" value="ECO:0007669"/>
    <property type="project" value="UniProtKB-KW"/>
</dbReference>
<dbReference type="PANTHER" id="PTHR10131:SF94">
    <property type="entry name" value="TNF RECEPTOR-ASSOCIATED FACTOR 4"/>
    <property type="match status" value="1"/>
</dbReference>
<accession>A0A1X7UAK0</accession>
<organism evidence="7">
    <name type="scientific">Amphimedon queenslandica</name>
    <name type="common">Sponge</name>
    <dbReference type="NCBI Taxonomy" id="400682"/>
    <lineage>
        <taxon>Eukaryota</taxon>
        <taxon>Metazoa</taxon>
        <taxon>Porifera</taxon>
        <taxon>Demospongiae</taxon>
        <taxon>Heteroscleromorpha</taxon>
        <taxon>Haplosclerida</taxon>
        <taxon>Niphatidae</taxon>
        <taxon>Amphimedon</taxon>
    </lineage>
</organism>
<dbReference type="Gene3D" id="3.30.40.10">
    <property type="entry name" value="Zinc/RING finger domain, C3HC4 (zinc finger)"/>
    <property type="match status" value="3"/>
</dbReference>
<evidence type="ECO:0000256" key="2">
    <source>
        <dbReference type="ARBA" id="ARBA00022771"/>
    </source>
</evidence>
<dbReference type="AlphaFoldDB" id="A0A1X7UAK0"/>
<dbReference type="EnsemblMetazoa" id="Aqu2.1.24785_001">
    <property type="protein sequence ID" value="Aqu2.1.24785_001"/>
    <property type="gene ID" value="Aqu2.1.24785"/>
</dbReference>
<dbReference type="OrthoDB" id="620422at2759"/>
<sequence length="360" mass="42299">MAKDEVSFVKKPEIETVCHKCGFQMLMAVYQMECCGELICGSCNGKCKINRKCPFCNTRSYKSIVDQHAQRLIQDQTMYCPNKKMGCKWRGEVRNYKDHVKKGERKGPCEYEVVQCCHGGCTIERNRLQMNKHELECEERPIDCQYCGEKITFRDIKIHNEKCLDFNVKCSKCKVTMKRRELEIHECPYDVVKCKYCNDEAKRKDLRSHMHDKTSEHLEYVYSELQQSQIEKQNQDTKIAALQAKQEKQASELTKLHELENQVRQFKDETTRLQRQIETLRTIQNETTIPLNNRTTNMEMSHEKNHEITDRIMTLETQMQQLQARRGFFSLFSCLCCRHQNSYSGGSRGGSMGSMESSRW</sequence>
<proteinExistence type="predicted"/>
<keyword evidence="1 4" id="KW-0479">Metal-binding</keyword>
<keyword evidence="3 4" id="KW-0862">Zinc</keyword>
<dbReference type="PANTHER" id="PTHR10131">
    <property type="entry name" value="TNF RECEPTOR ASSOCIATED FACTOR"/>
    <property type="match status" value="1"/>
</dbReference>
<evidence type="ECO:0000256" key="3">
    <source>
        <dbReference type="ARBA" id="ARBA00022833"/>
    </source>
</evidence>
<feature type="coiled-coil region" evidence="5">
    <location>
        <begin position="225"/>
        <end position="276"/>
    </location>
</feature>
<protein>
    <recommendedName>
        <fullName evidence="6">TRAF-type domain-containing protein</fullName>
    </recommendedName>
</protein>
<evidence type="ECO:0000256" key="1">
    <source>
        <dbReference type="ARBA" id="ARBA00022723"/>
    </source>
</evidence>
<dbReference type="InterPro" id="IPR001293">
    <property type="entry name" value="Znf_TRAF"/>
</dbReference>
<keyword evidence="2 4" id="KW-0863">Zinc-finger</keyword>
<dbReference type="InterPro" id="IPR013083">
    <property type="entry name" value="Znf_RING/FYVE/PHD"/>
</dbReference>
<evidence type="ECO:0000256" key="4">
    <source>
        <dbReference type="PROSITE-ProRule" id="PRU00207"/>
    </source>
</evidence>
<feature type="zinc finger region" description="TRAF-type" evidence="4">
    <location>
        <begin position="133"/>
        <end position="183"/>
    </location>
</feature>
<reference evidence="7" key="1">
    <citation type="submission" date="2017-05" db="UniProtKB">
        <authorList>
            <consortium name="EnsemblMetazoa"/>
        </authorList>
    </citation>
    <scope>IDENTIFICATION</scope>
</reference>
<dbReference type="OMA" id="KHELECE"/>
<dbReference type="eggNOG" id="KOG0297">
    <property type="taxonomic scope" value="Eukaryota"/>
</dbReference>
<evidence type="ECO:0000259" key="6">
    <source>
        <dbReference type="PROSITE" id="PS50145"/>
    </source>
</evidence>
<keyword evidence="5" id="KW-0175">Coiled coil</keyword>
<evidence type="ECO:0000313" key="7">
    <source>
        <dbReference type="EnsemblMetazoa" id="Aqu2.1.24785_001"/>
    </source>
</evidence>
<feature type="domain" description="TRAF-type" evidence="6">
    <location>
        <begin position="133"/>
        <end position="183"/>
    </location>
</feature>
<name>A0A1X7UAK0_AMPQE</name>